<evidence type="ECO:0000313" key="2">
    <source>
        <dbReference type="Proteomes" id="UP001347796"/>
    </source>
</evidence>
<sequence length="100" mass="11124">MQLDKCLAESTLQTMNHNTGSVIPPNLIADRFVFFTADNIGILDETLDGKYTFHATQVAAWQRGPASDIPVAMSKVSSAPVFQGPIEREWFTTKKIIRNL</sequence>
<name>A0AAN8JBX3_PATCE</name>
<dbReference type="AlphaFoldDB" id="A0AAN8JBX3"/>
<gene>
    <name evidence="1" type="ORF">SNE40_018093</name>
</gene>
<dbReference type="EMBL" id="JAZGQO010000013">
    <property type="protein sequence ID" value="KAK6171649.1"/>
    <property type="molecule type" value="Genomic_DNA"/>
</dbReference>
<proteinExistence type="predicted"/>
<reference evidence="1 2" key="1">
    <citation type="submission" date="2024-01" db="EMBL/GenBank/DDBJ databases">
        <title>The genome of the rayed Mediterranean limpet Patella caerulea (Linnaeus, 1758).</title>
        <authorList>
            <person name="Anh-Thu Weber A."/>
            <person name="Halstead-Nussloch G."/>
        </authorList>
    </citation>
    <scope>NUCLEOTIDE SEQUENCE [LARGE SCALE GENOMIC DNA]</scope>
    <source>
        <strain evidence="1">AATW-2023a</strain>
        <tissue evidence="1">Whole specimen</tissue>
    </source>
</reference>
<keyword evidence="2" id="KW-1185">Reference proteome</keyword>
<accession>A0AAN8JBX3</accession>
<evidence type="ECO:0000313" key="1">
    <source>
        <dbReference type="EMBL" id="KAK6171649.1"/>
    </source>
</evidence>
<dbReference type="Proteomes" id="UP001347796">
    <property type="component" value="Unassembled WGS sequence"/>
</dbReference>
<protein>
    <submittedName>
        <fullName evidence="1">Uncharacterized protein</fullName>
    </submittedName>
</protein>
<comment type="caution">
    <text evidence="1">The sequence shown here is derived from an EMBL/GenBank/DDBJ whole genome shotgun (WGS) entry which is preliminary data.</text>
</comment>
<organism evidence="1 2">
    <name type="scientific">Patella caerulea</name>
    <name type="common">Rayed Mediterranean limpet</name>
    <dbReference type="NCBI Taxonomy" id="87958"/>
    <lineage>
        <taxon>Eukaryota</taxon>
        <taxon>Metazoa</taxon>
        <taxon>Spiralia</taxon>
        <taxon>Lophotrochozoa</taxon>
        <taxon>Mollusca</taxon>
        <taxon>Gastropoda</taxon>
        <taxon>Patellogastropoda</taxon>
        <taxon>Patelloidea</taxon>
        <taxon>Patellidae</taxon>
        <taxon>Patella</taxon>
    </lineage>
</organism>